<dbReference type="GO" id="GO:0003824">
    <property type="term" value="F:catalytic activity"/>
    <property type="evidence" value="ECO:0007669"/>
    <property type="project" value="InterPro"/>
</dbReference>
<proteinExistence type="predicted"/>
<gene>
    <name evidence="1" type="ORF">MNBD_BACTEROID01-2488</name>
</gene>
<organism evidence="1">
    <name type="scientific">hydrothermal vent metagenome</name>
    <dbReference type="NCBI Taxonomy" id="652676"/>
    <lineage>
        <taxon>unclassified sequences</taxon>
        <taxon>metagenomes</taxon>
        <taxon>ecological metagenomes</taxon>
    </lineage>
</organism>
<reference evidence="1" key="1">
    <citation type="submission" date="2018-06" db="EMBL/GenBank/DDBJ databases">
        <authorList>
            <person name="Zhirakovskaya E."/>
        </authorList>
    </citation>
    <scope>NUCLEOTIDE SEQUENCE</scope>
</reference>
<protein>
    <submittedName>
        <fullName evidence="1">Uncharacterized protein</fullName>
    </submittedName>
</protein>
<dbReference type="SUPFAM" id="SSF53167">
    <property type="entry name" value="Purine and uridine phosphorylases"/>
    <property type="match status" value="1"/>
</dbReference>
<dbReference type="GO" id="GO:0009116">
    <property type="term" value="P:nucleoside metabolic process"/>
    <property type="evidence" value="ECO:0007669"/>
    <property type="project" value="InterPro"/>
</dbReference>
<evidence type="ECO:0000313" key="1">
    <source>
        <dbReference type="EMBL" id="VAW13304.1"/>
    </source>
</evidence>
<dbReference type="InterPro" id="IPR035994">
    <property type="entry name" value="Nucleoside_phosphorylase_sf"/>
</dbReference>
<dbReference type="EMBL" id="UOEP01000019">
    <property type="protein sequence ID" value="VAW13304.1"/>
    <property type="molecule type" value="Genomic_DNA"/>
</dbReference>
<accession>A0A3B0TXM8</accession>
<name>A0A3B0TXM8_9ZZZZ</name>
<dbReference type="AlphaFoldDB" id="A0A3B0TXM8"/>
<sequence length="46" mass="4981">MASNCKAIISITSAGILKGPIDNPQYILITEAIRDEGTSYLFCSFN</sequence>